<reference evidence="1" key="1">
    <citation type="submission" date="2018-10" db="EMBL/GenBank/DDBJ databases">
        <title>Hidden diversity of soil giant viruses.</title>
        <authorList>
            <person name="Schulz F."/>
            <person name="Alteio L."/>
            <person name="Goudeau D."/>
            <person name="Ryan E.M."/>
            <person name="Malmstrom R.R."/>
            <person name="Blanchard J."/>
            <person name="Woyke T."/>
        </authorList>
    </citation>
    <scope>NUCLEOTIDE SEQUENCE</scope>
    <source>
        <strain evidence="1">HYV1</strain>
    </source>
</reference>
<evidence type="ECO:0000313" key="1">
    <source>
        <dbReference type="EMBL" id="AYV82704.1"/>
    </source>
</evidence>
<dbReference type="InterPro" id="IPR036869">
    <property type="entry name" value="J_dom_sf"/>
</dbReference>
<sequence length="443" mass="51127">MHRFLRIANCQFRRKFHTLPFKISREQANKKLLTDRKFLDETGKADFKMFMFGKSSAAELVNTKGDPVRERYIPFHSIDVSNLKSRYIGHRGYDRTEYYTVWVYNAALKMSMPVTQSRTVTDWSPAAGELNPNDYPLGTIETQIYAGFKYPRLFLNKALRTHHIFKDLVPLTKEMIEKNKPTVEPHEMKYAMALDKINAALHDYEIRRAKDDICRKHGADRASITQLDMQLGEAQITPHSYYVPAYIYCGEAQVDDLTSYKFINGFTGNIEGESTKSFWKSLAFGSGVGAMATSVGTYLLFPALGMSQLLLRTFAGAAVSGLSFSSVMRARSIILNSKYSKEQNDDIKTNDAYYETDDDKKRRNFAEHFSVVDSKYKDTCLLFGLDFTKEFTLIDLKKRYHEQLIIWHPDQYKGDKKIAEDMTILLKTSYHELEKFAKKLDER</sequence>
<gene>
    <name evidence="1" type="ORF">Hyperionvirus2_72</name>
</gene>
<dbReference type="EMBL" id="MK072384">
    <property type="protein sequence ID" value="AYV82704.1"/>
    <property type="molecule type" value="Genomic_DNA"/>
</dbReference>
<protein>
    <submittedName>
        <fullName evidence="1">DnaJ-like subfamily C member 3</fullName>
    </submittedName>
</protein>
<organism evidence="1">
    <name type="scientific">Hyperionvirus sp</name>
    <dbReference type="NCBI Taxonomy" id="2487770"/>
    <lineage>
        <taxon>Viruses</taxon>
        <taxon>Varidnaviria</taxon>
        <taxon>Bamfordvirae</taxon>
        <taxon>Nucleocytoviricota</taxon>
        <taxon>Megaviricetes</taxon>
        <taxon>Imitervirales</taxon>
        <taxon>Mimiviridae</taxon>
        <taxon>Klosneuvirinae</taxon>
    </lineage>
</organism>
<accession>A0A3G5A858</accession>
<name>A0A3G5A858_9VIRU</name>
<proteinExistence type="predicted"/>
<dbReference type="SUPFAM" id="SSF46565">
    <property type="entry name" value="Chaperone J-domain"/>
    <property type="match status" value="1"/>
</dbReference>